<evidence type="ECO:0000256" key="5">
    <source>
        <dbReference type="SAM" id="MobiDB-lite"/>
    </source>
</evidence>
<keyword evidence="8" id="KW-1185">Reference proteome</keyword>
<feature type="transmembrane region" description="Helical" evidence="6">
    <location>
        <begin position="82"/>
        <end position="100"/>
    </location>
</feature>
<feature type="transmembrane region" description="Helical" evidence="6">
    <location>
        <begin position="42"/>
        <end position="62"/>
    </location>
</feature>
<evidence type="ECO:0000313" key="7">
    <source>
        <dbReference type="EMBL" id="KAF9516052.1"/>
    </source>
</evidence>
<dbReference type="Proteomes" id="UP000886523">
    <property type="component" value="Unassembled WGS sequence"/>
</dbReference>
<accession>A0A9P6DW69</accession>
<name>A0A9P6DW69_9AGAM</name>
<comment type="caution">
    <text evidence="7">The sequence shown here is derived from an EMBL/GenBank/DDBJ whole genome shotgun (WGS) entry which is preliminary data.</text>
</comment>
<feature type="region of interest" description="Disordered" evidence="5">
    <location>
        <begin position="227"/>
        <end position="261"/>
    </location>
</feature>
<dbReference type="GO" id="GO:0005385">
    <property type="term" value="F:zinc ion transmembrane transporter activity"/>
    <property type="evidence" value="ECO:0007669"/>
    <property type="project" value="TreeGrafter"/>
</dbReference>
<sequence>MDDVSEEPSRLFGSVGLLVASFVAAYLPTASQHYTALRLPDLAFFLAKHFGTGVILSTAFTHLLNSAFRDLGNARWLGYKNWAGFIVMLSIVCMFLVEYASGAYIKYISHGDFEQPKFTGDTSERTRRHQQESEPREDTPLLLENGRVNEGTQHPLDAIHRREQILGVLILQMGVMLHSFVLGVTMAVATPHRFASLLPGILFHQTFEGIAIGVRLANIASPPLFPEQPGDTYEIHTENERNGSSGSSASPPTLTHAPIPSHPVASLPPTAMQRILPPLFAILFSVPIPFILLLSFFIPALQGRDSLIPPHHTNSTITPSLLSPSPSSLANLNPPLTRATLLQGVTSAVSAGLLIYVSCIELLAGDFLHDAGMQKASARKQGGAIVAFIAGALGMSCL</sequence>
<comment type="subcellular location">
    <subcellularLocation>
        <location evidence="1">Membrane</location>
        <topology evidence="1">Multi-pass membrane protein</topology>
    </subcellularLocation>
</comment>
<evidence type="ECO:0000256" key="2">
    <source>
        <dbReference type="ARBA" id="ARBA00022692"/>
    </source>
</evidence>
<dbReference type="EMBL" id="MU128944">
    <property type="protein sequence ID" value="KAF9516052.1"/>
    <property type="molecule type" value="Genomic_DNA"/>
</dbReference>
<keyword evidence="3 6" id="KW-1133">Transmembrane helix</keyword>
<organism evidence="7 8">
    <name type="scientific">Hydnum rufescens UP504</name>
    <dbReference type="NCBI Taxonomy" id="1448309"/>
    <lineage>
        <taxon>Eukaryota</taxon>
        <taxon>Fungi</taxon>
        <taxon>Dikarya</taxon>
        <taxon>Basidiomycota</taxon>
        <taxon>Agaricomycotina</taxon>
        <taxon>Agaricomycetes</taxon>
        <taxon>Cantharellales</taxon>
        <taxon>Hydnaceae</taxon>
        <taxon>Hydnum</taxon>
    </lineage>
</organism>
<dbReference type="AlphaFoldDB" id="A0A9P6DW69"/>
<keyword evidence="2 6" id="KW-0812">Transmembrane</keyword>
<feature type="compositionally biased region" description="Polar residues" evidence="5">
    <location>
        <begin position="242"/>
        <end position="253"/>
    </location>
</feature>
<dbReference type="GO" id="GO:0005886">
    <property type="term" value="C:plasma membrane"/>
    <property type="evidence" value="ECO:0007669"/>
    <property type="project" value="TreeGrafter"/>
</dbReference>
<evidence type="ECO:0000313" key="8">
    <source>
        <dbReference type="Proteomes" id="UP000886523"/>
    </source>
</evidence>
<dbReference type="PANTHER" id="PTHR11040:SF44">
    <property type="entry name" value="PROTEIN ZNTC-RELATED"/>
    <property type="match status" value="1"/>
</dbReference>
<proteinExistence type="predicted"/>
<dbReference type="InterPro" id="IPR003689">
    <property type="entry name" value="ZIP"/>
</dbReference>
<evidence type="ECO:0000256" key="4">
    <source>
        <dbReference type="ARBA" id="ARBA00023136"/>
    </source>
</evidence>
<evidence type="ECO:0008006" key="9">
    <source>
        <dbReference type="Google" id="ProtNLM"/>
    </source>
</evidence>
<gene>
    <name evidence="7" type="ORF">BS47DRAFT_1391143</name>
</gene>
<keyword evidence="4 6" id="KW-0472">Membrane</keyword>
<reference evidence="7" key="1">
    <citation type="journal article" date="2020" name="Nat. Commun.">
        <title>Large-scale genome sequencing of mycorrhizal fungi provides insights into the early evolution of symbiotic traits.</title>
        <authorList>
            <person name="Miyauchi S."/>
            <person name="Kiss E."/>
            <person name="Kuo A."/>
            <person name="Drula E."/>
            <person name="Kohler A."/>
            <person name="Sanchez-Garcia M."/>
            <person name="Morin E."/>
            <person name="Andreopoulos B."/>
            <person name="Barry K.W."/>
            <person name="Bonito G."/>
            <person name="Buee M."/>
            <person name="Carver A."/>
            <person name="Chen C."/>
            <person name="Cichocki N."/>
            <person name="Clum A."/>
            <person name="Culley D."/>
            <person name="Crous P.W."/>
            <person name="Fauchery L."/>
            <person name="Girlanda M."/>
            <person name="Hayes R.D."/>
            <person name="Keri Z."/>
            <person name="LaButti K."/>
            <person name="Lipzen A."/>
            <person name="Lombard V."/>
            <person name="Magnuson J."/>
            <person name="Maillard F."/>
            <person name="Murat C."/>
            <person name="Nolan M."/>
            <person name="Ohm R.A."/>
            <person name="Pangilinan J."/>
            <person name="Pereira M.F."/>
            <person name="Perotto S."/>
            <person name="Peter M."/>
            <person name="Pfister S."/>
            <person name="Riley R."/>
            <person name="Sitrit Y."/>
            <person name="Stielow J.B."/>
            <person name="Szollosi G."/>
            <person name="Zifcakova L."/>
            <person name="Stursova M."/>
            <person name="Spatafora J.W."/>
            <person name="Tedersoo L."/>
            <person name="Vaario L.M."/>
            <person name="Yamada A."/>
            <person name="Yan M."/>
            <person name="Wang P."/>
            <person name="Xu J."/>
            <person name="Bruns T."/>
            <person name="Baldrian P."/>
            <person name="Vilgalys R."/>
            <person name="Dunand C."/>
            <person name="Henrissat B."/>
            <person name="Grigoriev I.V."/>
            <person name="Hibbett D."/>
            <person name="Nagy L.G."/>
            <person name="Martin F.M."/>
        </authorList>
    </citation>
    <scope>NUCLEOTIDE SEQUENCE</scope>
    <source>
        <strain evidence="7">UP504</strain>
    </source>
</reference>
<protein>
    <recommendedName>
        <fullName evidence="9">Zinc/iron permease</fullName>
    </recommendedName>
</protein>
<dbReference type="OrthoDB" id="448280at2759"/>
<feature type="transmembrane region" description="Helical" evidence="6">
    <location>
        <begin position="165"/>
        <end position="189"/>
    </location>
</feature>
<evidence type="ECO:0000256" key="3">
    <source>
        <dbReference type="ARBA" id="ARBA00022989"/>
    </source>
</evidence>
<dbReference type="Pfam" id="PF02535">
    <property type="entry name" value="Zip"/>
    <property type="match status" value="1"/>
</dbReference>
<evidence type="ECO:0000256" key="1">
    <source>
        <dbReference type="ARBA" id="ARBA00004141"/>
    </source>
</evidence>
<feature type="transmembrane region" description="Helical" evidence="6">
    <location>
        <begin position="12"/>
        <end position="30"/>
    </location>
</feature>
<feature type="transmembrane region" description="Helical" evidence="6">
    <location>
        <begin position="275"/>
        <end position="298"/>
    </location>
</feature>
<evidence type="ECO:0000256" key="6">
    <source>
        <dbReference type="SAM" id="Phobius"/>
    </source>
</evidence>
<feature type="region of interest" description="Disordered" evidence="5">
    <location>
        <begin position="118"/>
        <end position="141"/>
    </location>
</feature>
<dbReference type="PANTHER" id="PTHR11040">
    <property type="entry name" value="ZINC/IRON TRANSPORTER"/>
    <property type="match status" value="1"/>
</dbReference>
<feature type="compositionally biased region" description="Basic and acidic residues" evidence="5">
    <location>
        <begin position="122"/>
        <end position="139"/>
    </location>
</feature>